<dbReference type="AlphaFoldDB" id="A0AA39XIY4"/>
<feature type="region of interest" description="Disordered" evidence="1">
    <location>
        <begin position="112"/>
        <end position="153"/>
    </location>
</feature>
<feature type="domain" description="PEX14-like helix-turn-helix" evidence="3">
    <location>
        <begin position="22"/>
        <end position="89"/>
    </location>
</feature>
<dbReference type="Pfam" id="PF25871">
    <property type="entry name" value="HTH_76"/>
    <property type="match status" value="1"/>
</dbReference>
<feature type="compositionally biased region" description="Basic and acidic residues" evidence="1">
    <location>
        <begin position="129"/>
        <end position="143"/>
    </location>
</feature>
<dbReference type="PANTHER" id="PTHR36855">
    <property type="entry name" value="CHROMOSOME 10, WHOLE GENOME SHOTGUN SEQUENCE"/>
    <property type="match status" value="1"/>
</dbReference>
<dbReference type="InterPro" id="IPR040554">
    <property type="entry name" value="KPWE_PEX14_dom"/>
</dbReference>
<protein>
    <submittedName>
        <fullName evidence="4">Uncharacterized protein</fullName>
    </submittedName>
</protein>
<accession>A0AA39XIY4</accession>
<comment type="caution">
    <text evidence="4">The sequence shown here is derived from an EMBL/GenBank/DDBJ whole genome shotgun (WGS) entry which is preliminary data.</text>
</comment>
<feature type="compositionally biased region" description="Basic and acidic residues" evidence="1">
    <location>
        <begin position="231"/>
        <end position="244"/>
    </location>
</feature>
<dbReference type="EMBL" id="JAULSR010000001">
    <property type="protein sequence ID" value="KAK0634525.1"/>
    <property type="molecule type" value="Genomic_DNA"/>
</dbReference>
<dbReference type="Proteomes" id="UP001174934">
    <property type="component" value="Unassembled WGS sequence"/>
</dbReference>
<keyword evidence="5" id="KW-1185">Reference proteome</keyword>
<name>A0AA39XIY4_9PEZI</name>
<organism evidence="4 5">
    <name type="scientific">Bombardia bombarda</name>
    <dbReference type="NCBI Taxonomy" id="252184"/>
    <lineage>
        <taxon>Eukaryota</taxon>
        <taxon>Fungi</taxon>
        <taxon>Dikarya</taxon>
        <taxon>Ascomycota</taxon>
        <taxon>Pezizomycotina</taxon>
        <taxon>Sordariomycetes</taxon>
        <taxon>Sordariomycetidae</taxon>
        <taxon>Sordariales</taxon>
        <taxon>Lasiosphaeriaceae</taxon>
        <taxon>Bombardia</taxon>
    </lineage>
</organism>
<gene>
    <name evidence="4" type="ORF">B0T17DRAFT_8657</name>
</gene>
<evidence type="ECO:0000313" key="4">
    <source>
        <dbReference type="EMBL" id="KAK0634525.1"/>
    </source>
</evidence>
<reference evidence="4" key="1">
    <citation type="submission" date="2023-06" db="EMBL/GenBank/DDBJ databases">
        <title>Genome-scale phylogeny and comparative genomics of the fungal order Sordariales.</title>
        <authorList>
            <consortium name="Lawrence Berkeley National Laboratory"/>
            <person name="Hensen N."/>
            <person name="Bonometti L."/>
            <person name="Westerberg I."/>
            <person name="Brannstrom I.O."/>
            <person name="Guillou S."/>
            <person name="Cros-Aarteil S."/>
            <person name="Calhoun S."/>
            <person name="Haridas S."/>
            <person name="Kuo A."/>
            <person name="Mondo S."/>
            <person name="Pangilinan J."/>
            <person name="Riley R."/>
            <person name="LaButti K."/>
            <person name="Andreopoulos B."/>
            <person name="Lipzen A."/>
            <person name="Chen C."/>
            <person name="Yanf M."/>
            <person name="Daum C."/>
            <person name="Ng V."/>
            <person name="Clum A."/>
            <person name="Steindorff A."/>
            <person name="Ohm R."/>
            <person name="Martin F."/>
            <person name="Silar P."/>
            <person name="Natvig D."/>
            <person name="Lalanne C."/>
            <person name="Gautier V."/>
            <person name="Ament-velasquez S.L."/>
            <person name="Kruys A."/>
            <person name="Hutchinson M.I."/>
            <person name="Powell A.J."/>
            <person name="Barry K."/>
            <person name="Miller A.N."/>
            <person name="Grigoriev I.V."/>
            <person name="Debuchy R."/>
            <person name="Gladieux P."/>
            <person name="Thoren M.H."/>
            <person name="Johannesson H."/>
        </authorList>
    </citation>
    <scope>NUCLEOTIDE SEQUENCE</scope>
    <source>
        <strain evidence="4">SMH3391-2</strain>
    </source>
</reference>
<feature type="domain" description="Peroxisomal membrane protein PEX14-like KPWE" evidence="2">
    <location>
        <begin position="151"/>
        <end position="200"/>
    </location>
</feature>
<sequence length="244" mass="26600">MDTPNSDSRIAAPSGSTTSSIAAFRKFDAYPWARDRPFLQGLIAMLGPITASTDRQKALGITLQARIWWYKSRMDVAIDRSAYERYIEQDASTCPDPMLLTKSDEIQRRMGATTPRPLPELPSWQLDAPKVDPSKKASDHRVQETGGGGAPYPESFQAIIEAVTTGKSVPGVREIPNTVVRQPGISPVGKMQAPQKPWEKRSGGPNVTTTAISSPSETGSGVVLSEFPPVDNHHDDENDNEATR</sequence>
<dbReference type="PANTHER" id="PTHR36855:SF1">
    <property type="entry name" value="PEROXISOME MEMBRANE ANCHOR PROTEIN PEX14P N-TERMINAL DOMAIN-CONTAINING PROTEIN"/>
    <property type="match status" value="1"/>
</dbReference>
<evidence type="ECO:0000256" key="1">
    <source>
        <dbReference type="SAM" id="MobiDB-lite"/>
    </source>
</evidence>
<dbReference type="Pfam" id="PF17733">
    <property type="entry name" value="KPWE_dom"/>
    <property type="match status" value="1"/>
</dbReference>
<dbReference type="InterPro" id="IPR058841">
    <property type="entry name" value="HTH_76"/>
</dbReference>
<proteinExistence type="predicted"/>
<evidence type="ECO:0000313" key="5">
    <source>
        <dbReference type="Proteomes" id="UP001174934"/>
    </source>
</evidence>
<feature type="compositionally biased region" description="Polar residues" evidence="1">
    <location>
        <begin position="205"/>
        <end position="219"/>
    </location>
</feature>
<feature type="region of interest" description="Disordered" evidence="1">
    <location>
        <begin position="182"/>
        <end position="244"/>
    </location>
</feature>
<evidence type="ECO:0000259" key="3">
    <source>
        <dbReference type="Pfam" id="PF25871"/>
    </source>
</evidence>
<evidence type="ECO:0000259" key="2">
    <source>
        <dbReference type="Pfam" id="PF17733"/>
    </source>
</evidence>